<dbReference type="STRING" id="519441.Smon_1168"/>
<dbReference type="EMBL" id="CP001779">
    <property type="protein sequence ID" value="ACZ01623.1"/>
    <property type="molecule type" value="Genomic_DNA"/>
</dbReference>
<sequence length="125" mass="15315">MDIKIISKFKGTINDVEFNNENTFYSVEFLLHKIEDKYGTCYNDKFIEDLRDTIDVMNYKYEEFSYSELEREFYEDIENSSKFNEIAFSYYGSDWKIEELNKSIAENEYDIWEIKKENKYTEIER</sequence>
<name>D1AV63_STRM9</name>
<dbReference type="eggNOG" id="ENOG50330MQ">
    <property type="taxonomic scope" value="Bacteria"/>
</dbReference>
<dbReference type="OrthoDB" id="88927at2"/>
<gene>
    <name evidence="1" type="ordered locus">Smon_1168</name>
</gene>
<dbReference type="RefSeq" id="WP_012859170.1">
    <property type="nucleotide sequence ID" value="NC_013515.1"/>
</dbReference>
<protein>
    <submittedName>
        <fullName evidence="1">Uncharacterized protein</fullName>
    </submittedName>
</protein>
<dbReference type="Proteomes" id="UP000002072">
    <property type="component" value="Chromosome"/>
</dbReference>
<proteinExistence type="predicted"/>
<dbReference type="KEGG" id="smf:Smon_1168"/>
<evidence type="ECO:0000313" key="1">
    <source>
        <dbReference type="EMBL" id="ACZ01623.1"/>
    </source>
</evidence>
<dbReference type="AlphaFoldDB" id="D1AV63"/>
<reference evidence="1 2" key="1">
    <citation type="journal article" date="2009" name="Stand. Genomic Sci.">
        <title>Complete genome sequence of Streptobacillus moniliformis type strain (9901T).</title>
        <authorList>
            <person name="Nolan M."/>
            <person name="Gronow S."/>
            <person name="Lapidus A."/>
            <person name="Ivanova N."/>
            <person name="Copeland A."/>
            <person name="Lucas S."/>
            <person name="Del Rio T.G."/>
            <person name="Chen F."/>
            <person name="Tice H."/>
            <person name="Pitluck S."/>
            <person name="Cheng J.F."/>
            <person name="Sims D."/>
            <person name="Meincke L."/>
            <person name="Bruce D."/>
            <person name="Goodwin L."/>
            <person name="Brettin T."/>
            <person name="Han C."/>
            <person name="Detter J.C."/>
            <person name="Ovchinikova G."/>
            <person name="Pati A."/>
            <person name="Mavromatis K."/>
            <person name="Mikhailova N."/>
            <person name="Chen A."/>
            <person name="Palaniappan K."/>
            <person name="Land M."/>
            <person name="Hauser L."/>
            <person name="Chang Y.J."/>
            <person name="Jeffries C.D."/>
            <person name="Rohde M."/>
            <person name="Sproer C."/>
            <person name="Goker M."/>
            <person name="Bristow J."/>
            <person name="Eisen J.A."/>
            <person name="Markowitz V."/>
            <person name="Hugenholtz P."/>
            <person name="Kyrpides N.C."/>
            <person name="Klenk H.P."/>
            <person name="Chain P."/>
        </authorList>
    </citation>
    <scope>NUCLEOTIDE SEQUENCE [LARGE SCALE GENOMIC DNA]</scope>
    <source>
        <strain evidence="2">ATCC 14647 / DSM 12112 / NCTC 10651 / 9901</strain>
    </source>
</reference>
<dbReference type="HOGENOM" id="CLU_144107_0_0_0"/>
<keyword evidence="2" id="KW-1185">Reference proteome</keyword>
<evidence type="ECO:0000313" key="2">
    <source>
        <dbReference type="Proteomes" id="UP000002072"/>
    </source>
</evidence>
<organism evidence="1 2">
    <name type="scientific">Streptobacillus moniliformis (strain ATCC 14647 / DSM 12112 / NCTC 10651 / 9901)</name>
    <dbReference type="NCBI Taxonomy" id="519441"/>
    <lineage>
        <taxon>Bacteria</taxon>
        <taxon>Fusobacteriati</taxon>
        <taxon>Fusobacteriota</taxon>
        <taxon>Fusobacteriia</taxon>
        <taxon>Fusobacteriales</taxon>
        <taxon>Leptotrichiaceae</taxon>
        <taxon>Streptobacillus</taxon>
    </lineage>
</organism>
<accession>D1AV63</accession>
<dbReference type="GeneID" id="29673537"/>